<organism evidence="1 2">
    <name type="scientific">Nemania bipapillata</name>
    <dbReference type="NCBI Taxonomy" id="110536"/>
    <lineage>
        <taxon>Eukaryota</taxon>
        <taxon>Fungi</taxon>
        <taxon>Dikarya</taxon>
        <taxon>Ascomycota</taxon>
        <taxon>Pezizomycotina</taxon>
        <taxon>Sordariomycetes</taxon>
        <taxon>Xylariomycetidae</taxon>
        <taxon>Xylariales</taxon>
        <taxon>Xylariaceae</taxon>
        <taxon>Nemania</taxon>
    </lineage>
</organism>
<dbReference type="EMBL" id="JAPESX010002587">
    <property type="protein sequence ID" value="KAJ8107240.1"/>
    <property type="molecule type" value="Genomic_DNA"/>
</dbReference>
<evidence type="ECO:0000313" key="1">
    <source>
        <dbReference type="EMBL" id="KAJ8107240.1"/>
    </source>
</evidence>
<keyword evidence="2" id="KW-1185">Reference proteome</keyword>
<accession>A0ACC2HWK9</accession>
<comment type="caution">
    <text evidence="1">The sequence shown here is derived from an EMBL/GenBank/DDBJ whole genome shotgun (WGS) entry which is preliminary data.</text>
</comment>
<protein>
    <submittedName>
        <fullName evidence="1">Uncharacterized protein</fullName>
    </submittedName>
</protein>
<proteinExistence type="predicted"/>
<name>A0ACC2HWK9_9PEZI</name>
<sequence>MIPELLASSNTSVARLTMLSESLTTATSGLGQKTTYAEESTWYSDGQLLGSRSLPAPSPNLQFAITRLDNFAAIVFLALLPNGTVTGEYYLKSQSKFVEILSVEFRNGPSANFSAIATSEEAIFYGISGDEILQYSVDSEDPSVFNFMEVVYP</sequence>
<dbReference type="Proteomes" id="UP001153334">
    <property type="component" value="Unassembled WGS sequence"/>
</dbReference>
<gene>
    <name evidence="1" type="ORF">ONZ43_g6797</name>
</gene>
<reference evidence="1" key="1">
    <citation type="submission" date="2022-11" db="EMBL/GenBank/DDBJ databases">
        <title>Genome Sequence of Nemania bipapillata.</title>
        <authorList>
            <person name="Buettner E."/>
        </authorList>
    </citation>
    <scope>NUCLEOTIDE SEQUENCE</scope>
    <source>
        <strain evidence="1">CP14</strain>
    </source>
</reference>
<evidence type="ECO:0000313" key="2">
    <source>
        <dbReference type="Proteomes" id="UP001153334"/>
    </source>
</evidence>